<proteinExistence type="inferred from homology"/>
<name>A0A6N2SSF4_9FIRM</name>
<feature type="transmembrane region" description="Helical" evidence="9">
    <location>
        <begin position="178"/>
        <end position="200"/>
    </location>
</feature>
<dbReference type="EMBL" id="CACRST010000011">
    <property type="protein sequence ID" value="VYS96643.1"/>
    <property type="molecule type" value="Genomic_DNA"/>
</dbReference>
<feature type="transmembrane region" description="Helical" evidence="9">
    <location>
        <begin position="24"/>
        <end position="46"/>
    </location>
</feature>
<keyword evidence="7" id="KW-0829">Tyrosine-protein kinase</keyword>
<dbReference type="NCBIfam" id="TIGR01007">
    <property type="entry name" value="eps_fam"/>
    <property type="match status" value="1"/>
</dbReference>
<dbReference type="GO" id="GO:0005524">
    <property type="term" value="F:ATP binding"/>
    <property type="evidence" value="ECO:0007669"/>
    <property type="project" value="UniProtKB-KW"/>
</dbReference>
<keyword evidence="4" id="KW-0547">Nucleotide-binding</keyword>
<evidence type="ECO:0000313" key="11">
    <source>
        <dbReference type="EMBL" id="VYS96643.1"/>
    </source>
</evidence>
<keyword evidence="9" id="KW-1133">Transmembrane helix</keyword>
<keyword evidence="6" id="KW-0067">ATP-binding</keyword>
<dbReference type="PANTHER" id="PTHR32309:SF13">
    <property type="entry name" value="FERRIC ENTEROBACTIN TRANSPORT PROTEIN FEPE"/>
    <property type="match status" value="1"/>
</dbReference>
<keyword evidence="9" id="KW-0472">Membrane</keyword>
<evidence type="ECO:0000256" key="1">
    <source>
        <dbReference type="ARBA" id="ARBA00007316"/>
    </source>
</evidence>
<comment type="catalytic activity">
    <reaction evidence="8">
        <text>L-tyrosyl-[protein] + ATP = O-phospho-L-tyrosyl-[protein] + ADP + H(+)</text>
        <dbReference type="Rhea" id="RHEA:10596"/>
        <dbReference type="Rhea" id="RHEA-COMP:10136"/>
        <dbReference type="Rhea" id="RHEA-COMP:20101"/>
        <dbReference type="ChEBI" id="CHEBI:15378"/>
        <dbReference type="ChEBI" id="CHEBI:30616"/>
        <dbReference type="ChEBI" id="CHEBI:46858"/>
        <dbReference type="ChEBI" id="CHEBI:61978"/>
        <dbReference type="ChEBI" id="CHEBI:456216"/>
        <dbReference type="EC" id="2.7.10.2"/>
    </reaction>
</comment>
<evidence type="ECO:0000256" key="8">
    <source>
        <dbReference type="ARBA" id="ARBA00051245"/>
    </source>
</evidence>
<sequence>MSKEGNRQNTGYVTLDVSYLIRRILRTAFVTVMCAIIVGIGVYIVLDTYMQETYTANINLTVLARDNNSGKQTEYNVNAAVTRNVNVLNSDTLKEKMKKFEAAKGIEGTVAAAQIPGTNLISLSATADTAEHSLRLLKAATESYPELAEYFESGYVVKNMNSFSADNIVKNQPQILQYALLAVVFVLMAGVGLTVLITMFSDKIYSREQGENLLDMDILGVLYRVKKRKGQKGLLVSDALTDPAFIEGMDRLTTHFQQKMDHRGFKIVTVSSIHENEGKTTLAVNLALNLVERGKRVALIEGDLRKPSLTKILEKNVPEGTSVSDLLEGKAELSEVMDRSEKYKGLICLWQKKSVPEADRLLESEQMKKLLQAFRNHTDYVIIDTSPIGIVRDTEILAGLSDAVVLSIRQSEERAAALNDVTDILEEAGTTVIGGVINMAYGKDNSRKRSRYGKYYYDHGNRKNEGK</sequence>
<protein>
    <recommendedName>
        <fullName evidence="2">non-specific protein-tyrosine kinase</fullName>
        <ecNumber evidence="2">2.7.10.2</ecNumber>
    </recommendedName>
</protein>
<dbReference type="RefSeq" id="WP_156353623.1">
    <property type="nucleotide sequence ID" value="NZ_CACRST010000011.1"/>
</dbReference>
<keyword evidence="5 11" id="KW-0418">Kinase</keyword>
<evidence type="ECO:0000256" key="6">
    <source>
        <dbReference type="ARBA" id="ARBA00022840"/>
    </source>
</evidence>
<dbReference type="CDD" id="cd05387">
    <property type="entry name" value="BY-kinase"/>
    <property type="match status" value="1"/>
</dbReference>
<dbReference type="EC" id="2.7.10.2" evidence="2"/>
<dbReference type="Gene3D" id="3.40.50.300">
    <property type="entry name" value="P-loop containing nucleotide triphosphate hydrolases"/>
    <property type="match status" value="1"/>
</dbReference>
<dbReference type="InterPro" id="IPR025669">
    <property type="entry name" value="AAA_dom"/>
</dbReference>
<evidence type="ECO:0000256" key="2">
    <source>
        <dbReference type="ARBA" id="ARBA00011903"/>
    </source>
</evidence>
<gene>
    <name evidence="11" type="primary">cpsD</name>
    <name evidence="11" type="ORF">BGLFYP119_01289</name>
</gene>
<keyword evidence="9" id="KW-0812">Transmembrane</keyword>
<organism evidence="11">
    <name type="scientific">Blautia glucerasea</name>
    <dbReference type="NCBI Taxonomy" id="536633"/>
    <lineage>
        <taxon>Bacteria</taxon>
        <taxon>Bacillati</taxon>
        <taxon>Bacillota</taxon>
        <taxon>Clostridia</taxon>
        <taxon>Lachnospirales</taxon>
        <taxon>Lachnospiraceae</taxon>
        <taxon>Blautia</taxon>
    </lineage>
</organism>
<reference evidence="11" key="1">
    <citation type="submission" date="2019-11" db="EMBL/GenBank/DDBJ databases">
        <authorList>
            <person name="Feng L."/>
        </authorList>
    </citation>
    <scope>NUCLEOTIDE SEQUENCE</scope>
    <source>
        <strain evidence="11">BgluceraseaLFYP119</strain>
    </source>
</reference>
<dbReference type="InterPro" id="IPR050445">
    <property type="entry name" value="Bact_polysacc_biosynth/exp"/>
</dbReference>
<evidence type="ECO:0000256" key="9">
    <source>
        <dbReference type="SAM" id="Phobius"/>
    </source>
</evidence>
<comment type="similarity">
    <text evidence="1">Belongs to the CpsD/CapB family.</text>
</comment>
<dbReference type="InterPro" id="IPR005702">
    <property type="entry name" value="Wzc-like_C"/>
</dbReference>
<evidence type="ECO:0000256" key="7">
    <source>
        <dbReference type="ARBA" id="ARBA00023137"/>
    </source>
</evidence>
<keyword evidence="3 11" id="KW-0808">Transferase</keyword>
<dbReference type="Pfam" id="PF13614">
    <property type="entry name" value="AAA_31"/>
    <property type="match status" value="1"/>
</dbReference>
<dbReference type="PANTHER" id="PTHR32309">
    <property type="entry name" value="TYROSINE-PROTEIN KINASE"/>
    <property type="match status" value="1"/>
</dbReference>
<dbReference type="SUPFAM" id="SSF52540">
    <property type="entry name" value="P-loop containing nucleoside triphosphate hydrolases"/>
    <property type="match status" value="1"/>
</dbReference>
<dbReference type="GO" id="GO:0004715">
    <property type="term" value="F:non-membrane spanning protein tyrosine kinase activity"/>
    <property type="evidence" value="ECO:0007669"/>
    <property type="project" value="UniProtKB-EC"/>
</dbReference>
<evidence type="ECO:0000256" key="3">
    <source>
        <dbReference type="ARBA" id="ARBA00022679"/>
    </source>
</evidence>
<feature type="domain" description="AAA" evidence="10">
    <location>
        <begin position="267"/>
        <end position="412"/>
    </location>
</feature>
<evidence type="ECO:0000256" key="5">
    <source>
        <dbReference type="ARBA" id="ARBA00022777"/>
    </source>
</evidence>
<dbReference type="InterPro" id="IPR027417">
    <property type="entry name" value="P-loop_NTPase"/>
</dbReference>
<evidence type="ECO:0000256" key="4">
    <source>
        <dbReference type="ARBA" id="ARBA00022741"/>
    </source>
</evidence>
<dbReference type="AlphaFoldDB" id="A0A6N2SSF4"/>
<evidence type="ECO:0000259" key="10">
    <source>
        <dbReference type="Pfam" id="PF13614"/>
    </source>
</evidence>
<dbReference type="GO" id="GO:0005886">
    <property type="term" value="C:plasma membrane"/>
    <property type="evidence" value="ECO:0007669"/>
    <property type="project" value="TreeGrafter"/>
</dbReference>
<accession>A0A6N2SSF4</accession>